<dbReference type="GO" id="GO:1901678">
    <property type="term" value="P:iron coordination entity transport"/>
    <property type="evidence" value="ECO:0007669"/>
    <property type="project" value="UniProtKB-ARBA"/>
</dbReference>
<reference evidence="7 8" key="1">
    <citation type="submission" date="2016-08" db="EMBL/GenBank/DDBJ databases">
        <title>Genome sequencing of Paenibacillus sp. TI45-13ar, isolated from Korean traditional nuruk.</title>
        <authorList>
            <person name="Kim S.-J."/>
        </authorList>
    </citation>
    <scope>NUCLEOTIDE SEQUENCE [LARGE SCALE GENOMIC DNA]</scope>
    <source>
        <strain evidence="7 8">TI45-13ar</strain>
    </source>
</reference>
<dbReference type="NCBIfam" id="NF008501">
    <property type="entry name" value="PRK11411.1"/>
    <property type="match status" value="1"/>
</dbReference>
<evidence type="ECO:0000256" key="3">
    <source>
        <dbReference type="ARBA" id="ARBA00022448"/>
    </source>
</evidence>
<comment type="subcellular location">
    <subcellularLocation>
        <location evidence="1">Cell envelope</location>
    </subcellularLocation>
</comment>
<dbReference type="AlphaFoldDB" id="A0A1E3L2B4"/>
<name>A0A1E3L2B4_9BACL</name>
<gene>
    <name evidence="7" type="ORF">PTI45_02756</name>
</gene>
<evidence type="ECO:0000256" key="5">
    <source>
        <dbReference type="SAM" id="SignalP"/>
    </source>
</evidence>
<dbReference type="STRING" id="1886670.PTI45_02756"/>
<dbReference type="Proteomes" id="UP000094578">
    <property type="component" value="Unassembled WGS sequence"/>
</dbReference>
<evidence type="ECO:0000313" key="8">
    <source>
        <dbReference type="Proteomes" id="UP000094578"/>
    </source>
</evidence>
<evidence type="ECO:0000256" key="1">
    <source>
        <dbReference type="ARBA" id="ARBA00004196"/>
    </source>
</evidence>
<dbReference type="PROSITE" id="PS50983">
    <property type="entry name" value="FE_B12_PBP"/>
    <property type="match status" value="1"/>
</dbReference>
<dbReference type="SUPFAM" id="SSF53807">
    <property type="entry name" value="Helical backbone' metal receptor"/>
    <property type="match status" value="1"/>
</dbReference>
<dbReference type="PATRIC" id="fig|1886670.3.peg.2801"/>
<evidence type="ECO:0000313" key="7">
    <source>
        <dbReference type="EMBL" id="ODP27937.1"/>
    </source>
</evidence>
<dbReference type="EMBL" id="MDER01000045">
    <property type="protein sequence ID" value="ODP27937.1"/>
    <property type="molecule type" value="Genomic_DNA"/>
</dbReference>
<dbReference type="CDD" id="cd01146">
    <property type="entry name" value="FhuD"/>
    <property type="match status" value="1"/>
</dbReference>
<dbReference type="Gene3D" id="3.40.50.1980">
    <property type="entry name" value="Nitrogenase molybdenum iron protein domain"/>
    <property type="match status" value="2"/>
</dbReference>
<keyword evidence="8" id="KW-1185">Reference proteome</keyword>
<dbReference type="RefSeq" id="WP_069328160.1">
    <property type="nucleotide sequence ID" value="NZ_MDER01000045.1"/>
</dbReference>
<feature type="chain" id="PRO_5009131338" evidence="5">
    <location>
        <begin position="30"/>
        <end position="320"/>
    </location>
</feature>
<dbReference type="PROSITE" id="PS51257">
    <property type="entry name" value="PROKAR_LIPOPROTEIN"/>
    <property type="match status" value="1"/>
</dbReference>
<evidence type="ECO:0000256" key="4">
    <source>
        <dbReference type="ARBA" id="ARBA00022729"/>
    </source>
</evidence>
<dbReference type="PANTHER" id="PTHR30532:SF29">
    <property type="entry name" value="FE(3+) DICITRATE-BINDING PERIPLASMIC PROTEIN"/>
    <property type="match status" value="1"/>
</dbReference>
<dbReference type="GO" id="GO:0030288">
    <property type="term" value="C:outer membrane-bounded periplasmic space"/>
    <property type="evidence" value="ECO:0007669"/>
    <property type="project" value="TreeGrafter"/>
</dbReference>
<dbReference type="InterPro" id="IPR002491">
    <property type="entry name" value="ABC_transptr_periplasmic_BD"/>
</dbReference>
<keyword evidence="4 5" id="KW-0732">Signal</keyword>
<feature type="domain" description="Fe/B12 periplasmic-binding" evidence="6">
    <location>
        <begin position="60"/>
        <end position="320"/>
    </location>
</feature>
<proteinExistence type="inferred from homology"/>
<sequence length="320" mass="34869">MILKKLTKTILTVGAITAILAGCGNTSTANQTVATTTNNANAITIQDTIGTTTLPAPAQKVVALEWSFADDLLALGVTPIGIADDDKPEAMTKLAGKAFDYMPLGKRETPDLEKITEASPDLIIADSDRHTKIKEQLDQIAPTIVLNSRKGSYAESIDDFKVIAKAVGKEKEADARVKQHDQIMADLKKQVEAMGSKKVLIGVARKDGFDVHTSDSYAGQVMTEMGFQNAISNTDEPYVELSLETLTTLDPDIIFIATDDSEAITNKWKETPVWKNLKAAKNNQVFMVDRDIWTRFRGITPAEKIGQNALDFINGKVKSQ</sequence>
<comment type="similarity">
    <text evidence="2">Belongs to the bacterial solute-binding protein 8 family.</text>
</comment>
<dbReference type="PANTHER" id="PTHR30532">
    <property type="entry name" value="IRON III DICITRATE-BINDING PERIPLASMIC PROTEIN"/>
    <property type="match status" value="1"/>
</dbReference>
<dbReference type="InterPro" id="IPR051313">
    <property type="entry name" value="Bact_iron-sidero_bind"/>
</dbReference>
<evidence type="ECO:0000256" key="2">
    <source>
        <dbReference type="ARBA" id="ARBA00008814"/>
    </source>
</evidence>
<keyword evidence="3" id="KW-0813">Transport</keyword>
<evidence type="ECO:0000259" key="6">
    <source>
        <dbReference type="PROSITE" id="PS50983"/>
    </source>
</evidence>
<organism evidence="7 8">
    <name type="scientific">Paenibacillus nuruki</name>
    <dbReference type="NCBI Taxonomy" id="1886670"/>
    <lineage>
        <taxon>Bacteria</taxon>
        <taxon>Bacillati</taxon>
        <taxon>Bacillota</taxon>
        <taxon>Bacilli</taxon>
        <taxon>Bacillales</taxon>
        <taxon>Paenibacillaceae</taxon>
        <taxon>Paenibacillus</taxon>
    </lineage>
</organism>
<protein>
    <submittedName>
        <fullName evidence="7">Fe(3+)-citrate-binding protein YfmC</fullName>
    </submittedName>
</protein>
<accession>A0A1E3L2B4</accession>
<dbReference type="Pfam" id="PF01497">
    <property type="entry name" value="Peripla_BP_2"/>
    <property type="match status" value="1"/>
</dbReference>
<feature type="signal peptide" evidence="5">
    <location>
        <begin position="1"/>
        <end position="29"/>
    </location>
</feature>
<comment type="caution">
    <text evidence="7">The sequence shown here is derived from an EMBL/GenBank/DDBJ whole genome shotgun (WGS) entry which is preliminary data.</text>
</comment>